<gene>
    <name evidence="1" type="ORF">CBG49_01595</name>
</gene>
<evidence type="ECO:0000313" key="2">
    <source>
        <dbReference type="Proteomes" id="UP000197007"/>
    </source>
</evidence>
<dbReference type="EMBL" id="CP022022">
    <property type="protein sequence ID" value="ASF41886.1"/>
    <property type="molecule type" value="Genomic_DNA"/>
</dbReference>
<reference evidence="2" key="1">
    <citation type="submission" date="2017-06" db="EMBL/GenBank/DDBJ databases">
        <title>Complete genome sequence of Capnocytophaga sp. KCOM 1579 (=ChDC OS43) isolated from a human refractory periapical abscess lesion.</title>
        <authorList>
            <person name="Kook J.-K."/>
            <person name="Park S.-N."/>
            <person name="Lim Y.K."/>
            <person name="Roh H."/>
        </authorList>
    </citation>
    <scope>NUCLEOTIDE SEQUENCE [LARGE SCALE GENOMIC DNA]</scope>
    <source>
        <strain evidence="2">ChDC OS43</strain>
    </source>
</reference>
<evidence type="ECO:0000313" key="1">
    <source>
        <dbReference type="EMBL" id="ASF41886.1"/>
    </source>
</evidence>
<dbReference type="RefSeq" id="WP_088593095.1">
    <property type="nucleotide sequence ID" value="NZ_CP022022.1"/>
</dbReference>
<organism evidence="1 2">
    <name type="scientific">Capnocytophaga endodontalis</name>
    <dbReference type="NCBI Taxonomy" id="2708117"/>
    <lineage>
        <taxon>Bacteria</taxon>
        <taxon>Pseudomonadati</taxon>
        <taxon>Bacteroidota</taxon>
        <taxon>Flavobacteriia</taxon>
        <taxon>Flavobacteriales</taxon>
        <taxon>Flavobacteriaceae</taxon>
        <taxon>Capnocytophaga</taxon>
    </lineage>
</organism>
<proteinExistence type="predicted"/>
<name>A0A1Z4BKS6_9FLAO</name>
<keyword evidence="2" id="KW-1185">Reference proteome</keyword>
<dbReference type="KEGG" id="capn:CBG49_01595"/>
<protein>
    <submittedName>
        <fullName evidence="1">Uncharacterized protein</fullName>
    </submittedName>
</protein>
<accession>A0A1Z4BKS6</accession>
<dbReference type="AlphaFoldDB" id="A0A1Z4BKS6"/>
<dbReference type="Proteomes" id="UP000197007">
    <property type="component" value="Chromosome"/>
</dbReference>
<sequence length="129" mass="14977">MTQYNNLLIEDIFLSGFVEREGEISVFKPMFWWCFLKLDNGKIIEISSNDGNIKLVETPKINCNFDLEEEDIFCIMSHSPIENYGRIIDMRYLFDETGNVVTLKIETSSHRIQINATTSFEGLDISIIR</sequence>